<keyword evidence="1" id="KW-0472">Membrane</keyword>
<comment type="caution">
    <text evidence="2">The sequence shown here is derived from an EMBL/GenBank/DDBJ whole genome shotgun (WGS) entry which is preliminary data.</text>
</comment>
<proteinExistence type="predicted"/>
<accession>A0ABC8RNK8</accession>
<protein>
    <submittedName>
        <fullName evidence="2">Uncharacterized protein</fullName>
    </submittedName>
</protein>
<evidence type="ECO:0000313" key="3">
    <source>
        <dbReference type="Proteomes" id="UP001642360"/>
    </source>
</evidence>
<reference evidence="2 3" key="1">
    <citation type="submission" date="2024-02" db="EMBL/GenBank/DDBJ databases">
        <authorList>
            <person name="Vignale AGUSTIN F."/>
            <person name="Sosa J E."/>
            <person name="Modenutti C."/>
        </authorList>
    </citation>
    <scope>NUCLEOTIDE SEQUENCE [LARGE SCALE GENOMIC DNA]</scope>
</reference>
<sequence>MSLFITQSHISSCEEGEDCWSSDRHGGKIMRYTVTGLWHKEPLLVLSPFDGQVAGMQCQSNLIRLGWRILNARVVGSDPFLGVYFGDDGNGVSKRATVFRVSNYVFLILSTMLGLGLNSPVGFGFALRLA</sequence>
<dbReference type="Proteomes" id="UP001642360">
    <property type="component" value="Unassembled WGS sequence"/>
</dbReference>
<evidence type="ECO:0000313" key="2">
    <source>
        <dbReference type="EMBL" id="CAK9146570.1"/>
    </source>
</evidence>
<evidence type="ECO:0000256" key="1">
    <source>
        <dbReference type="SAM" id="Phobius"/>
    </source>
</evidence>
<organism evidence="2 3">
    <name type="scientific">Ilex paraguariensis</name>
    <name type="common">yerba mate</name>
    <dbReference type="NCBI Taxonomy" id="185542"/>
    <lineage>
        <taxon>Eukaryota</taxon>
        <taxon>Viridiplantae</taxon>
        <taxon>Streptophyta</taxon>
        <taxon>Embryophyta</taxon>
        <taxon>Tracheophyta</taxon>
        <taxon>Spermatophyta</taxon>
        <taxon>Magnoliopsida</taxon>
        <taxon>eudicotyledons</taxon>
        <taxon>Gunneridae</taxon>
        <taxon>Pentapetalae</taxon>
        <taxon>asterids</taxon>
        <taxon>campanulids</taxon>
        <taxon>Aquifoliales</taxon>
        <taxon>Aquifoliaceae</taxon>
        <taxon>Ilex</taxon>
    </lineage>
</organism>
<feature type="transmembrane region" description="Helical" evidence="1">
    <location>
        <begin position="104"/>
        <end position="127"/>
    </location>
</feature>
<keyword evidence="1" id="KW-0812">Transmembrane</keyword>
<keyword evidence="3" id="KW-1185">Reference proteome</keyword>
<dbReference type="AlphaFoldDB" id="A0ABC8RNK8"/>
<keyword evidence="1" id="KW-1133">Transmembrane helix</keyword>
<dbReference type="EMBL" id="CAUOFW020001591">
    <property type="protein sequence ID" value="CAK9146570.1"/>
    <property type="molecule type" value="Genomic_DNA"/>
</dbReference>
<gene>
    <name evidence="2" type="ORF">ILEXP_LOCUS14423</name>
</gene>
<name>A0ABC8RNK8_9AQUA</name>